<dbReference type="InterPro" id="IPR051011">
    <property type="entry name" value="Metal_resp_trans_reg"/>
</dbReference>
<dbReference type="PANTHER" id="PTHR43132">
    <property type="entry name" value="ARSENICAL RESISTANCE OPERON REPRESSOR ARSR-RELATED"/>
    <property type="match status" value="1"/>
</dbReference>
<evidence type="ECO:0000313" key="6">
    <source>
        <dbReference type="Proteomes" id="UP000317369"/>
    </source>
</evidence>
<dbReference type="Proteomes" id="UP000317369">
    <property type="component" value="Chromosome"/>
</dbReference>
<dbReference type="OrthoDB" id="9802016at2"/>
<accession>A0A517YUN5</accession>
<evidence type="ECO:0000256" key="2">
    <source>
        <dbReference type="ARBA" id="ARBA00023125"/>
    </source>
</evidence>
<dbReference type="KEGG" id="pcor:KS4_20010"/>
<keyword evidence="1" id="KW-0805">Transcription regulation</keyword>
<dbReference type="Pfam" id="PF12840">
    <property type="entry name" value="HTH_20"/>
    <property type="match status" value="1"/>
</dbReference>
<dbReference type="RefSeq" id="WP_145077393.1">
    <property type="nucleotide sequence ID" value="NZ_CP036425.1"/>
</dbReference>
<evidence type="ECO:0000256" key="3">
    <source>
        <dbReference type="ARBA" id="ARBA00023163"/>
    </source>
</evidence>
<dbReference type="EMBL" id="CP036425">
    <property type="protein sequence ID" value="QDU33941.1"/>
    <property type="molecule type" value="Genomic_DNA"/>
</dbReference>
<dbReference type="NCBIfam" id="NF033788">
    <property type="entry name" value="HTH_metalloreg"/>
    <property type="match status" value="1"/>
</dbReference>
<dbReference type="PRINTS" id="PR00778">
    <property type="entry name" value="HTHARSR"/>
</dbReference>
<dbReference type="InterPro" id="IPR036390">
    <property type="entry name" value="WH_DNA-bd_sf"/>
</dbReference>
<gene>
    <name evidence="5" type="primary">pagR</name>
    <name evidence="5" type="ORF">KS4_20010</name>
</gene>
<evidence type="ECO:0000259" key="4">
    <source>
        <dbReference type="PROSITE" id="PS50987"/>
    </source>
</evidence>
<dbReference type="InterPro" id="IPR001845">
    <property type="entry name" value="HTH_ArsR_DNA-bd_dom"/>
</dbReference>
<keyword evidence="3" id="KW-0804">Transcription</keyword>
<name>A0A517YUN5_9BACT</name>
<dbReference type="PANTHER" id="PTHR43132:SF2">
    <property type="entry name" value="ARSENICAL RESISTANCE OPERON REPRESSOR ARSR-RELATED"/>
    <property type="match status" value="1"/>
</dbReference>
<evidence type="ECO:0000256" key="1">
    <source>
        <dbReference type="ARBA" id="ARBA00023015"/>
    </source>
</evidence>
<proteinExistence type="predicted"/>
<evidence type="ECO:0000313" key="5">
    <source>
        <dbReference type="EMBL" id="QDU33941.1"/>
    </source>
</evidence>
<protein>
    <submittedName>
        <fullName evidence="5">Transcriptional repressor PagR</fullName>
    </submittedName>
</protein>
<dbReference type="SMART" id="SM00418">
    <property type="entry name" value="HTH_ARSR"/>
    <property type="match status" value="1"/>
</dbReference>
<keyword evidence="2" id="KW-0238">DNA-binding</keyword>
<dbReference type="InterPro" id="IPR036388">
    <property type="entry name" value="WH-like_DNA-bd_sf"/>
</dbReference>
<dbReference type="PROSITE" id="PS50987">
    <property type="entry name" value="HTH_ARSR_2"/>
    <property type="match status" value="1"/>
</dbReference>
<reference evidence="5 6" key="1">
    <citation type="submission" date="2019-02" db="EMBL/GenBank/DDBJ databases">
        <title>Deep-cultivation of Planctomycetes and their phenomic and genomic characterization uncovers novel biology.</title>
        <authorList>
            <person name="Wiegand S."/>
            <person name="Jogler M."/>
            <person name="Boedeker C."/>
            <person name="Pinto D."/>
            <person name="Vollmers J."/>
            <person name="Rivas-Marin E."/>
            <person name="Kohn T."/>
            <person name="Peeters S.H."/>
            <person name="Heuer A."/>
            <person name="Rast P."/>
            <person name="Oberbeckmann S."/>
            <person name="Bunk B."/>
            <person name="Jeske O."/>
            <person name="Meyerdierks A."/>
            <person name="Storesund J.E."/>
            <person name="Kallscheuer N."/>
            <person name="Luecker S."/>
            <person name="Lage O.M."/>
            <person name="Pohl T."/>
            <person name="Merkel B.J."/>
            <person name="Hornburger P."/>
            <person name="Mueller R.-W."/>
            <person name="Bruemmer F."/>
            <person name="Labrenz M."/>
            <person name="Spormann A.M."/>
            <person name="Op den Camp H."/>
            <person name="Overmann J."/>
            <person name="Amann R."/>
            <person name="Jetten M.S.M."/>
            <person name="Mascher T."/>
            <person name="Medema M.H."/>
            <person name="Devos D.P."/>
            <person name="Kaster A.-K."/>
            <person name="Ovreas L."/>
            <person name="Rohde M."/>
            <person name="Galperin M.Y."/>
            <person name="Jogler C."/>
        </authorList>
    </citation>
    <scope>NUCLEOTIDE SEQUENCE [LARGE SCALE GENOMIC DNA]</scope>
    <source>
        <strain evidence="5 6">KS4</strain>
    </source>
</reference>
<keyword evidence="6" id="KW-1185">Reference proteome</keyword>
<dbReference type="AlphaFoldDB" id="A0A517YUN5"/>
<dbReference type="GO" id="GO:0003677">
    <property type="term" value="F:DNA binding"/>
    <property type="evidence" value="ECO:0007669"/>
    <property type="project" value="UniProtKB-KW"/>
</dbReference>
<organism evidence="5 6">
    <name type="scientific">Poriferisphaera corsica</name>
    <dbReference type="NCBI Taxonomy" id="2528020"/>
    <lineage>
        <taxon>Bacteria</taxon>
        <taxon>Pseudomonadati</taxon>
        <taxon>Planctomycetota</taxon>
        <taxon>Phycisphaerae</taxon>
        <taxon>Phycisphaerales</taxon>
        <taxon>Phycisphaeraceae</taxon>
        <taxon>Poriferisphaera</taxon>
    </lineage>
</organism>
<dbReference type="SUPFAM" id="SSF46785">
    <property type="entry name" value="Winged helix' DNA-binding domain"/>
    <property type="match status" value="1"/>
</dbReference>
<dbReference type="CDD" id="cd00090">
    <property type="entry name" value="HTH_ARSR"/>
    <property type="match status" value="1"/>
</dbReference>
<dbReference type="GO" id="GO:0003700">
    <property type="term" value="F:DNA-binding transcription factor activity"/>
    <property type="evidence" value="ECO:0007669"/>
    <property type="project" value="InterPro"/>
</dbReference>
<dbReference type="Gene3D" id="1.10.10.10">
    <property type="entry name" value="Winged helix-like DNA-binding domain superfamily/Winged helix DNA-binding domain"/>
    <property type="match status" value="1"/>
</dbReference>
<dbReference type="InterPro" id="IPR011991">
    <property type="entry name" value="ArsR-like_HTH"/>
</dbReference>
<sequence>MQSASKPTEQELELKVLEMAADVLKVLAHPYRLKIVELLSENRLSVGDLAEHLDLAHNAVSQHLSQMKAHGILDVVRVGRTAYYHVINPNATNVIKCIKEHGCGRKQ</sequence>
<feature type="domain" description="HTH arsR-type" evidence="4">
    <location>
        <begin position="12"/>
        <end position="106"/>
    </location>
</feature>